<keyword evidence="11" id="KW-1185">Reference proteome</keyword>
<accession>G5A4I9</accession>
<dbReference type="InterPro" id="IPR018247">
    <property type="entry name" value="EF_Hand_1_Ca_BS"/>
</dbReference>
<feature type="transmembrane region" description="Helical" evidence="8">
    <location>
        <begin position="108"/>
        <end position="126"/>
    </location>
</feature>
<evidence type="ECO:0000313" key="11">
    <source>
        <dbReference type="Proteomes" id="UP000002640"/>
    </source>
</evidence>
<dbReference type="STRING" id="1094619.G5A4I9"/>
<dbReference type="PANTHER" id="PTHR30509">
    <property type="entry name" value="P-HYDROXYBENZOIC ACID EFFLUX PUMP SUBUNIT-RELATED"/>
    <property type="match status" value="1"/>
</dbReference>
<evidence type="ECO:0000256" key="5">
    <source>
        <dbReference type="ARBA" id="ARBA00022989"/>
    </source>
</evidence>
<evidence type="ECO:0000256" key="7">
    <source>
        <dbReference type="SAM" id="MobiDB-lite"/>
    </source>
</evidence>
<dbReference type="RefSeq" id="XP_009534451.1">
    <property type="nucleotide sequence ID" value="XM_009536156.1"/>
</dbReference>
<dbReference type="PROSITE" id="PS50222">
    <property type="entry name" value="EF_HAND_2"/>
    <property type="match status" value="1"/>
</dbReference>
<name>G5A4I9_PHYSP</name>
<feature type="transmembrane region" description="Helical" evidence="8">
    <location>
        <begin position="38"/>
        <end position="60"/>
    </location>
</feature>
<evidence type="ECO:0000256" key="8">
    <source>
        <dbReference type="SAM" id="Phobius"/>
    </source>
</evidence>
<keyword evidence="3 8" id="KW-0812">Transmembrane</keyword>
<gene>
    <name evidence="10" type="ORF">PHYSODRAFT_305076</name>
</gene>
<dbReference type="PROSITE" id="PS00018">
    <property type="entry name" value="EF_HAND_1"/>
    <property type="match status" value="1"/>
</dbReference>
<evidence type="ECO:0000256" key="1">
    <source>
        <dbReference type="ARBA" id="ARBA00004651"/>
    </source>
</evidence>
<evidence type="ECO:0000256" key="2">
    <source>
        <dbReference type="ARBA" id="ARBA00022475"/>
    </source>
</evidence>
<dbReference type="Proteomes" id="UP000002640">
    <property type="component" value="Unassembled WGS sequence"/>
</dbReference>
<dbReference type="SUPFAM" id="SSF47473">
    <property type="entry name" value="EF-hand"/>
    <property type="match status" value="1"/>
</dbReference>
<dbReference type="EMBL" id="JH159159">
    <property type="protein sequence ID" value="EGZ09590.1"/>
    <property type="molecule type" value="Genomic_DNA"/>
</dbReference>
<dbReference type="GeneID" id="20642510"/>
<dbReference type="Gene3D" id="1.10.238.10">
    <property type="entry name" value="EF-hand"/>
    <property type="match status" value="1"/>
</dbReference>
<dbReference type="OMA" id="ISHHVHA"/>
<dbReference type="InterPro" id="IPR011992">
    <property type="entry name" value="EF-hand-dom_pair"/>
</dbReference>
<evidence type="ECO:0000313" key="10">
    <source>
        <dbReference type="EMBL" id="EGZ09590.1"/>
    </source>
</evidence>
<proteinExistence type="predicted"/>
<evidence type="ECO:0000259" key="9">
    <source>
        <dbReference type="PROSITE" id="PS50222"/>
    </source>
</evidence>
<comment type="subcellular location">
    <subcellularLocation>
        <location evidence="1">Cell membrane</location>
        <topology evidence="1">Multi-pass membrane protein</topology>
    </subcellularLocation>
</comment>
<keyword evidence="6 8" id="KW-0472">Membrane</keyword>
<dbReference type="InterPro" id="IPR002048">
    <property type="entry name" value="EF_hand_dom"/>
</dbReference>
<evidence type="ECO:0000256" key="4">
    <source>
        <dbReference type="ARBA" id="ARBA00022837"/>
    </source>
</evidence>
<feature type="transmembrane region" description="Helical" evidence="8">
    <location>
        <begin position="155"/>
        <end position="173"/>
    </location>
</feature>
<dbReference type="KEGG" id="psoj:PHYSODRAFT_305076"/>
<evidence type="ECO:0000256" key="3">
    <source>
        <dbReference type="ARBA" id="ARBA00022692"/>
    </source>
</evidence>
<organism evidence="10 11">
    <name type="scientific">Phytophthora sojae (strain P6497)</name>
    <name type="common">Soybean stem and root rot agent</name>
    <name type="synonym">Phytophthora megasperma f. sp. glycines</name>
    <dbReference type="NCBI Taxonomy" id="1094619"/>
    <lineage>
        <taxon>Eukaryota</taxon>
        <taxon>Sar</taxon>
        <taxon>Stramenopiles</taxon>
        <taxon>Oomycota</taxon>
        <taxon>Peronosporomycetes</taxon>
        <taxon>Peronosporales</taxon>
        <taxon>Peronosporaceae</taxon>
        <taxon>Phytophthora</taxon>
    </lineage>
</organism>
<dbReference type="InParanoid" id="G5A4I9"/>
<sequence length="940" mass="104901">MAIRAACGVILASFIQLRDEAYDPAGAHTKKWRFFPDWYYLGGLSYCAVMVVFSMGINLGGTLREVCRGMGGWKRSIAAADPNGNYYEIHKAFNSEAYWINLPNLLRTLPWMILFTVVVLLLPFNVNTRKFALGSNAYYMLTIINPDNILRNLQAYLVVGVVGGFISVLTMLLPYPIMPHPTKCYGDILPSSAIQQLDACSMRVSHEIAGLLGLIVDSYCSKSHNVEQMNFLQLKINRKFNAIEARHRQMTSLLDDTWWEQCFGVHFVIPFNRTGTGNYINLVGSLSRRIFTCGSAASEGLCGFVPSVFPRPDLLCKAIHLVGYSEGYAGDDDWNISSGSCVGFSATVPSTIAYVMGNFLGGSFRVTVNRVGGVVAGSVVPSVFKFFFVQLCNPSFLNELLSEMVIFLWVSMSMYICFAGEYSSYAGLVSAFISADTLLRQTDLCYPNGSDSPGAIAISSYSSLAQTSVGVVIFIIVETFIFPQSAASLRSRNIQASVKLQQKAFDALFGYHLPSCIGMPADTLNEVRDILEVQIPRKLLKRKRLMGDAQADPVLWRGPFLRHKHERVLEVSHRMLNNIYLLFKLVCWFDSRVEQKRVALSSHDIRDNQVGPRTGEGTSTQTKWHVSTNHFLSSVRDRFDTIHKLYESAFWHSNPEQTAVFMQLKEAFRLADKNCTGELSADDVSGMLEKVFSRSVDVKEGEIQNYVAEFMAVVGKSHTPTISFQEFADAVENGLKLEVEVQHRRKSRTSSAGSDAMKSRLSSFRRSSGADGSKRWSADDKTSEARDAHRADEVVINIDVDNNTDSAKPKASPSMQEYIEGSISRRVVDRRGSVVVEEVSLTITPNLLHLDSDDEDDNSGLASDYTSTLLWRDHDAQNVEEFSIRDIAQRMKFADAEWLITDYQFEQVSMEEQFLLQCLVSGAEGVAKNLTELEEVTLSL</sequence>
<feature type="region of interest" description="Disordered" evidence="7">
    <location>
        <begin position="742"/>
        <end position="790"/>
    </location>
</feature>
<dbReference type="SMART" id="SM00054">
    <property type="entry name" value="EFh"/>
    <property type="match status" value="2"/>
</dbReference>
<dbReference type="PANTHER" id="PTHR30509:SF9">
    <property type="entry name" value="MULTIDRUG RESISTANCE PROTEIN MDTO"/>
    <property type="match status" value="1"/>
</dbReference>
<dbReference type="GO" id="GO:0005509">
    <property type="term" value="F:calcium ion binding"/>
    <property type="evidence" value="ECO:0007669"/>
    <property type="project" value="InterPro"/>
</dbReference>
<feature type="compositionally biased region" description="Basic and acidic residues" evidence="7">
    <location>
        <begin position="772"/>
        <end position="790"/>
    </location>
</feature>
<keyword evidence="2" id="KW-1003">Cell membrane</keyword>
<dbReference type="AlphaFoldDB" id="G5A4I9"/>
<keyword evidence="4" id="KW-0106">Calcium</keyword>
<protein>
    <recommendedName>
        <fullName evidence="9">EF-hand domain-containing protein</fullName>
    </recommendedName>
</protein>
<reference evidence="10 11" key="1">
    <citation type="journal article" date="2006" name="Science">
        <title>Phytophthora genome sequences uncover evolutionary origins and mechanisms of pathogenesis.</title>
        <authorList>
            <person name="Tyler B.M."/>
            <person name="Tripathy S."/>
            <person name="Zhang X."/>
            <person name="Dehal P."/>
            <person name="Jiang R.H."/>
            <person name="Aerts A."/>
            <person name="Arredondo F.D."/>
            <person name="Baxter L."/>
            <person name="Bensasson D."/>
            <person name="Beynon J.L."/>
            <person name="Chapman J."/>
            <person name="Damasceno C.M."/>
            <person name="Dorrance A.E."/>
            <person name="Dou D."/>
            <person name="Dickerman A.W."/>
            <person name="Dubchak I.L."/>
            <person name="Garbelotto M."/>
            <person name="Gijzen M."/>
            <person name="Gordon S.G."/>
            <person name="Govers F."/>
            <person name="Grunwald N.J."/>
            <person name="Huang W."/>
            <person name="Ivors K.L."/>
            <person name="Jones R.W."/>
            <person name="Kamoun S."/>
            <person name="Krampis K."/>
            <person name="Lamour K.H."/>
            <person name="Lee M.K."/>
            <person name="McDonald W.H."/>
            <person name="Medina M."/>
            <person name="Meijer H.J."/>
            <person name="Nordberg E.K."/>
            <person name="Maclean D.J."/>
            <person name="Ospina-Giraldo M.D."/>
            <person name="Morris P.F."/>
            <person name="Phuntumart V."/>
            <person name="Putnam N.H."/>
            <person name="Rash S."/>
            <person name="Rose J.K."/>
            <person name="Sakihama Y."/>
            <person name="Salamov A.A."/>
            <person name="Savidor A."/>
            <person name="Scheuring C.F."/>
            <person name="Smith B.M."/>
            <person name="Sobral B.W."/>
            <person name="Terry A."/>
            <person name="Torto-Alalibo T.A."/>
            <person name="Win J."/>
            <person name="Xu Z."/>
            <person name="Zhang H."/>
            <person name="Grigoriev I.V."/>
            <person name="Rokhsar D.S."/>
            <person name="Boore J.L."/>
        </authorList>
    </citation>
    <scope>NUCLEOTIDE SEQUENCE [LARGE SCALE GENOMIC DNA]</scope>
    <source>
        <strain evidence="10 11">P6497</strain>
    </source>
</reference>
<evidence type="ECO:0000256" key="6">
    <source>
        <dbReference type="ARBA" id="ARBA00023136"/>
    </source>
</evidence>
<dbReference type="GO" id="GO:0005886">
    <property type="term" value="C:plasma membrane"/>
    <property type="evidence" value="ECO:0007669"/>
    <property type="project" value="UniProtKB-SubCell"/>
</dbReference>
<keyword evidence="5 8" id="KW-1133">Transmembrane helix</keyword>
<dbReference type="CDD" id="cd00051">
    <property type="entry name" value="EFh"/>
    <property type="match status" value="1"/>
</dbReference>
<feature type="domain" description="EF-hand" evidence="9">
    <location>
        <begin position="659"/>
        <end position="694"/>
    </location>
</feature>